<feature type="domain" description="G" evidence="2">
    <location>
        <begin position="55"/>
        <end position="159"/>
    </location>
</feature>
<reference evidence="3 4" key="1">
    <citation type="submission" date="2019-07" db="EMBL/GenBank/DDBJ databases">
        <title>Genome sequencing of 100 strains of the haloalkaliphilic chemolithoautotrophic sulfur-oxidizing bacterium Thioalkalivibrio.</title>
        <authorList>
            <person name="Muyzer G."/>
        </authorList>
    </citation>
    <scope>NUCLEOTIDE SEQUENCE [LARGE SCALE GENOMIC DNA]</scope>
    <source>
        <strain evidence="3 4">ASO4-4</strain>
    </source>
</reference>
<evidence type="ECO:0000259" key="2">
    <source>
        <dbReference type="Pfam" id="PF01926"/>
    </source>
</evidence>
<dbReference type="AlphaFoldDB" id="A0A562R8C0"/>
<feature type="coiled-coil region" evidence="1">
    <location>
        <begin position="462"/>
        <end position="489"/>
    </location>
</feature>
<proteinExistence type="predicted"/>
<protein>
    <submittedName>
        <fullName evidence="3">50S ribosome-binding GTPase</fullName>
    </submittedName>
</protein>
<dbReference type="SUPFAM" id="SSF52540">
    <property type="entry name" value="P-loop containing nucleoside triphosphate hydrolases"/>
    <property type="match status" value="1"/>
</dbReference>
<keyword evidence="1" id="KW-0175">Coiled coil</keyword>
<dbReference type="InterPro" id="IPR006073">
    <property type="entry name" value="GTP-bd"/>
</dbReference>
<accession>A0A562R8C0</accession>
<name>A0A562R8C0_9BACT</name>
<dbReference type="Pfam" id="PF01926">
    <property type="entry name" value="MMR_HSR1"/>
    <property type="match status" value="1"/>
</dbReference>
<dbReference type="InterPro" id="IPR027417">
    <property type="entry name" value="P-loop_NTPase"/>
</dbReference>
<dbReference type="Gene3D" id="3.40.50.300">
    <property type="entry name" value="P-loop containing nucleotide triphosphate hydrolases"/>
    <property type="match status" value="1"/>
</dbReference>
<comment type="caution">
    <text evidence="3">The sequence shown here is derived from an EMBL/GenBank/DDBJ whole genome shotgun (WGS) entry which is preliminary data.</text>
</comment>
<dbReference type="Proteomes" id="UP000318307">
    <property type="component" value="Unassembled WGS sequence"/>
</dbReference>
<dbReference type="RefSeq" id="WP_186443193.1">
    <property type="nucleotide sequence ID" value="NZ_VLLC01000040.1"/>
</dbReference>
<dbReference type="GO" id="GO:0005525">
    <property type="term" value="F:GTP binding"/>
    <property type="evidence" value="ECO:0007669"/>
    <property type="project" value="InterPro"/>
</dbReference>
<gene>
    <name evidence="3" type="ORF">LZ24_03111</name>
</gene>
<sequence>MNDMLPDYNKITSAYLNDFFEITKKYEGVLPGINVTLSRFKEIAFKQLEDFRPKLMFYGVYNGGKSTLLNAVMGQELAKVADIPTTDKIESYDWNSYLLFDTPGIGAPVVHEKISSEFIDECQVVLFLISATVAFELKQIYEEMLRIIDKNKVLLIVLNDKSGLNFSDENDQMIIETIRKKIIANFHAAGCSEEIIKKYKIHIVNSADALDARLSKDKELEKFSGINDLESSMLRELRKIDAFKILTDLLDKLCVEVNAYISALGSLISGSSYDNVKNEINEINLRYNNFVSLIRDDINKNCLGMADSMFSSCRSEYSPELIEKKIRGVYGDYAKKIEKSVSNIIELAFDDFLVSLRKLYDQIILLDKDFSFDNVQPDLESMGDNYKLDFESIKSFIKNKKKDSSFCGKNKYYDEDDDEKKSFFNIFFFTKWPVPVPIPASVRIITGIINKLVNDEKGEREYRRLQKWAEQETAEREQLMQEQMSLMQNFRQHCDVMVEEYIEDLKNKFEKHAESQIKPLFNLADNICAELFKDQKNIYSDIQKLKLISASINKFRDGLVVVS</sequence>
<evidence type="ECO:0000256" key="1">
    <source>
        <dbReference type="SAM" id="Coils"/>
    </source>
</evidence>
<dbReference type="EMBL" id="VLLC01000040">
    <property type="protein sequence ID" value="TWI64804.1"/>
    <property type="molecule type" value="Genomic_DNA"/>
</dbReference>
<keyword evidence="4" id="KW-1185">Reference proteome</keyword>
<evidence type="ECO:0000313" key="4">
    <source>
        <dbReference type="Proteomes" id="UP000318307"/>
    </source>
</evidence>
<organism evidence="3 4">
    <name type="scientific">Desulfobotulus alkaliphilus</name>
    <dbReference type="NCBI Taxonomy" id="622671"/>
    <lineage>
        <taxon>Bacteria</taxon>
        <taxon>Pseudomonadati</taxon>
        <taxon>Thermodesulfobacteriota</taxon>
        <taxon>Desulfobacteria</taxon>
        <taxon>Desulfobacterales</taxon>
        <taxon>Desulfobacteraceae</taxon>
        <taxon>Desulfobotulus</taxon>
    </lineage>
</organism>
<evidence type="ECO:0000313" key="3">
    <source>
        <dbReference type="EMBL" id="TWI64804.1"/>
    </source>
</evidence>